<feature type="coiled-coil region" evidence="1">
    <location>
        <begin position="105"/>
        <end position="168"/>
    </location>
</feature>
<protein>
    <submittedName>
        <fullName evidence="4">Uncharacterized protein</fullName>
    </submittedName>
</protein>
<evidence type="ECO:0000256" key="3">
    <source>
        <dbReference type="SAM" id="SignalP"/>
    </source>
</evidence>
<feature type="compositionally biased region" description="Low complexity" evidence="2">
    <location>
        <begin position="69"/>
        <end position="80"/>
    </location>
</feature>
<evidence type="ECO:0000313" key="4">
    <source>
        <dbReference type="EMBL" id="MBO1248900.1"/>
    </source>
</evidence>
<evidence type="ECO:0000256" key="2">
    <source>
        <dbReference type="SAM" id="MobiDB-lite"/>
    </source>
</evidence>
<proteinExistence type="predicted"/>
<keyword evidence="3" id="KW-0732">Signal</keyword>
<dbReference type="EMBL" id="JAFNME010000005">
    <property type="protein sequence ID" value="MBO1248900.1"/>
    <property type="molecule type" value="Genomic_DNA"/>
</dbReference>
<accession>A0A939GTW6</accession>
<sequence length="173" mass="18342">MKTNRIQFFCALVLLSVASASWGQSRVYRCGNEYTNNAAQAKKENCRLVEGGSLTIVHTGGGSSGGGSAPRAAASSSGPATPVNRGPEAAQVSSTQQQVRDNDARAILQSELGRAQARLAELKAQFNGGQPTAAELEASQPEVYQARIDDLKAKIARQESDVQGIERELARLK</sequence>
<name>A0A939GTW6_9BURK</name>
<feature type="region of interest" description="Disordered" evidence="2">
    <location>
        <begin position="57"/>
        <end position="101"/>
    </location>
</feature>
<evidence type="ECO:0000313" key="5">
    <source>
        <dbReference type="Proteomes" id="UP000664731"/>
    </source>
</evidence>
<comment type="caution">
    <text evidence="4">The sequence shown here is derived from an EMBL/GenBank/DDBJ whole genome shotgun (WGS) entry which is preliminary data.</text>
</comment>
<gene>
    <name evidence="4" type="ORF">J1777_03480</name>
</gene>
<dbReference type="AlphaFoldDB" id="A0A939GTW6"/>
<keyword evidence="1" id="KW-0175">Coiled coil</keyword>
<organism evidence="4 5">
    <name type="scientific">Comamonas denitrificans</name>
    <dbReference type="NCBI Taxonomy" id="117506"/>
    <lineage>
        <taxon>Bacteria</taxon>
        <taxon>Pseudomonadati</taxon>
        <taxon>Pseudomonadota</taxon>
        <taxon>Betaproteobacteria</taxon>
        <taxon>Burkholderiales</taxon>
        <taxon>Comamonadaceae</taxon>
        <taxon>Comamonas</taxon>
    </lineage>
</organism>
<dbReference type="Proteomes" id="UP000664731">
    <property type="component" value="Unassembled WGS sequence"/>
</dbReference>
<evidence type="ECO:0000256" key="1">
    <source>
        <dbReference type="SAM" id="Coils"/>
    </source>
</evidence>
<feature type="chain" id="PRO_5037991906" evidence="3">
    <location>
        <begin position="21"/>
        <end position="173"/>
    </location>
</feature>
<dbReference type="RefSeq" id="WP_207574446.1">
    <property type="nucleotide sequence ID" value="NZ_JAFNME010000005.1"/>
</dbReference>
<reference evidence="4" key="1">
    <citation type="submission" date="2021-03" db="EMBL/GenBank/DDBJ databases">
        <title>Comamonas denitrificans.</title>
        <authorList>
            <person name="Finster K."/>
        </authorList>
    </citation>
    <scope>NUCLEOTIDE SEQUENCE</scope>
    <source>
        <strain evidence="4">MM2021_4</strain>
    </source>
</reference>
<feature type="signal peptide" evidence="3">
    <location>
        <begin position="1"/>
        <end position="20"/>
    </location>
</feature>
<feature type="compositionally biased region" description="Gly residues" evidence="2">
    <location>
        <begin position="59"/>
        <end position="68"/>
    </location>
</feature>
<keyword evidence="5" id="KW-1185">Reference proteome</keyword>